<dbReference type="CDD" id="cd05246">
    <property type="entry name" value="dTDP_GD_SDR_e"/>
    <property type="match status" value="1"/>
</dbReference>
<dbReference type="NCBIfam" id="TIGR01181">
    <property type="entry name" value="dTDP_gluc_dehyt"/>
    <property type="match status" value="1"/>
</dbReference>
<dbReference type="EMBL" id="JBHSDT010000004">
    <property type="protein sequence ID" value="MFC4403545.1"/>
    <property type="molecule type" value="Genomic_DNA"/>
</dbReference>
<keyword evidence="6" id="KW-0520">NAD</keyword>
<reference evidence="11" key="1">
    <citation type="journal article" date="2019" name="Int. J. Syst. Evol. Microbiol.">
        <title>The Global Catalogue of Microorganisms (GCM) 10K type strain sequencing project: providing services to taxonomists for standard genome sequencing and annotation.</title>
        <authorList>
            <consortium name="The Broad Institute Genomics Platform"/>
            <consortium name="The Broad Institute Genome Sequencing Center for Infectious Disease"/>
            <person name="Wu L."/>
            <person name="Ma J."/>
        </authorList>
    </citation>
    <scope>NUCLEOTIDE SEQUENCE [LARGE SCALE GENOMIC DNA]</scope>
    <source>
        <strain evidence="11">CCUG 37865</strain>
    </source>
</reference>
<organism evidence="10 11">
    <name type="scientific">Gracilibacillus xinjiangensis</name>
    <dbReference type="NCBI Taxonomy" id="1193282"/>
    <lineage>
        <taxon>Bacteria</taxon>
        <taxon>Bacillati</taxon>
        <taxon>Bacillota</taxon>
        <taxon>Bacilli</taxon>
        <taxon>Bacillales</taxon>
        <taxon>Bacillaceae</taxon>
        <taxon>Gracilibacillus</taxon>
    </lineage>
</organism>
<protein>
    <recommendedName>
        <fullName evidence="5 8">dTDP-glucose 4,6-dehydratase</fullName>
        <ecNumber evidence="4 8">4.2.1.46</ecNumber>
    </recommendedName>
</protein>
<evidence type="ECO:0000256" key="8">
    <source>
        <dbReference type="RuleBase" id="RU004473"/>
    </source>
</evidence>
<dbReference type="Gene3D" id="3.40.50.720">
    <property type="entry name" value="NAD(P)-binding Rossmann-like Domain"/>
    <property type="match status" value="1"/>
</dbReference>
<evidence type="ECO:0000313" key="10">
    <source>
        <dbReference type="EMBL" id="MFC4403545.1"/>
    </source>
</evidence>
<evidence type="ECO:0000256" key="6">
    <source>
        <dbReference type="ARBA" id="ARBA00023027"/>
    </source>
</evidence>
<comment type="catalytic activity">
    <reaction evidence="1 8">
        <text>dTDP-alpha-D-glucose = dTDP-4-dehydro-6-deoxy-alpha-D-glucose + H2O</text>
        <dbReference type="Rhea" id="RHEA:17221"/>
        <dbReference type="ChEBI" id="CHEBI:15377"/>
        <dbReference type="ChEBI" id="CHEBI:57477"/>
        <dbReference type="ChEBI" id="CHEBI:57649"/>
        <dbReference type="EC" id="4.2.1.46"/>
    </reaction>
</comment>
<dbReference type="RefSeq" id="WP_390252034.1">
    <property type="nucleotide sequence ID" value="NZ_JBHSDT010000004.1"/>
</dbReference>
<comment type="caution">
    <text evidence="10">The sequence shown here is derived from an EMBL/GenBank/DDBJ whole genome shotgun (WGS) entry which is preliminary data.</text>
</comment>
<proteinExistence type="inferred from homology"/>
<dbReference type="SUPFAM" id="SSF51735">
    <property type="entry name" value="NAD(P)-binding Rossmann-fold domains"/>
    <property type="match status" value="1"/>
</dbReference>
<evidence type="ECO:0000256" key="1">
    <source>
        <dbReference type="ARBA" id="ARBA00001539"/>
    </source>
</evidence>
<dbReference type="InterPro" id="IPR016040">
    <property type="entry name" value="NAD(P)-bd_dom"/>
</dbReference>
<evidence type="ECO:0000256" key="2">
    <source>
        <dbReference type="ARBA" id="ARBA00001911"/>
    </source>
</evidence>
<accession>A0ABV8WUV9</accession>
<comment type="similarity">
    <text evidence="3 8">Belongs to the NAD(P)-dependent epimerase/dehydratase family. dTDP-glucose dehydratase subfamily.</text>
</comment>
<evidence type="ECO:0000259" key="9">
    <source>
        <dbReference type="Pfam" id="PF16363"/>
    </source>
</evidence>
<evidence type="ECO:0000256" key="5">
    <source>
        <dbReference type="ARBA" id="ARBA00016977"/>
    </source>
</evidence>
<dbReference type="InterPro" id="IPR005888">
    <property type="entry name" value="dTDP_Gluc_deHydtase"/>
</dbReference>
<evidence type="ECO:0000313" key="11">
    <source>
        <dbReference type="Proteomes" id="UP001595882"/>
    </source>
</evidence>
<dbReference type="Gene3D" id="3.90.25.10">
    <property type="entry name" value="UDP-galactose 4-epimerase, domain 1"/>
    <property type="match status" value="1"/>
</dbReference>
<dbReference type="InterPro" id="IPR036291">
    <property type="entry name" value="NAD(P)-bd_dom_sf"/>
</dbReference>
<feature type="domain" description="NAD(P)-binding" evidence="9">
    <location>
        <begin position="4"/>
        <end position="307"/>
    </location>
</feature>
<dbReference type="PANTHER" id="PTHR43000">
    <property type="entry name" value="DTDP-D-GLUCOSE 4,6-DEHYDRATASE-RELATED"/>
    <property type="match status" value="1"/>
</dbReference>
<keyword evidence="11" id="KW-1185">Reference proteome</keyword>
<evidence type="ECO:0000256" key="7">
    <source>
        <dbReference type="ARBA" id="ARBA00023239"/>
    </source>
</evidence>
<name>A0ABV8WUV9_9BACI</name>
<evidence type="ECO:0000256" key="4">
    <source>
        <dbReference type="ARBA" id="ARBA00011990"/>
    </source>
</evidence>
<keyword evidence="7 8" id="KW-0456">Lyase</keyword>
<sequence length="322" mass="36680">MKILVTGGAGFIGGNFIQFILDKYPNYKIINIDKLTYAGELTKHNGIVNKSNYKFIKEDIVNKESILALFNKEKFDYVVHFAAESHVDNSIRDSDVFVQTNVVGTHVLLEASLLNNVQKFIHISTDEVYGDLDFDSEKLFTESTSLEPNSPYSASKASSDMLVRSYFKTYQLPIIITRCSNNYGPYQFPEKLIPKSILMALRNQEIPIYGKGVNIRDWLYVTDHCTAIDLIMHKGSNGEVYNIGGNNEKSNIEVVKSILDYLGASHNLISYVGDRKGHDKRYAVDSTKLKELGWQPKYNFESGLEQTIDWYLENKKWLEALL</sequence>
<evidence type="ECO:0000256" key="3">
    <source>
        <dbReference type="ARBA" id="ARBA00008178"/>
    </source>
</evidence>
<dbReference type="GO" id="GO:0008460">
    <property type="term" value="F:dTDP-glucose 4,6-dehydratase activity"/>
    <property type="evidence" value="ECO:0007669"/>
    <property type="project" value="UniProtKB-EC"/>
</dbReference>
<comment type="cofactor">
    <cofactor evidence="2 8">
        <name>NAD(+)</name>
        <dbReference type="ChEBI" id="CHEBI:57540"/>
    </cofactor>
</comment>
<dbReference type="Proteomes" id="UP001595882">
    <property type="component" value="Unassembled WGS sequence"/>
</dbReference>
<dbReference type="Pfam" id="PF16363">
    <property type="entry name" value="GDP_Man_Dehyd"/>
    <property type="match status" value="1"/>
</dbReference>
<dbReference type="EC" id="4.2.1.46" evidence="4 8"/>
<gene>
    <name evidence="10" type="primary">rfbB</name>
    <name evidence="10" type="ORF">ACFOY7_10680</name>
</gene>